<dbReference type="SUPFAM" id="SSF56935">
    <property type="entry name" value="Porins"/>
    <property type="match status" value="1"/>
</dbReference>
<dbReference type="Proteomes" id="UP000651156">
    <property type="component" value="Unassembled WGS sequence"/>
</dbReference>
<dbReference type="InterPro" id="IPR012910">
    <property type="entry name" value="Plug_dom"/>
</dbReference>
<keyword evidence="10 14" id="KW-0798">TonB box</keyword>
<feature type="domain" description="AMIN" evidence="18">
    <location>
        <begin position="48"/>
        <end position="123"/>
    </location>
</feature>
<keyword evidence="11 13" id="KW-0472">Membrane</keyword>
<keyword evidence="7 15" id="KW-0732">Signal</keyword>
<keyword evidence="19" id="KW-0675">Receptor</keyword>
<evidence type="ECO:0000256" key="3">
    <source>
        <dbReference type="ARBA" id="ARBA00022448"/>
    </source>
</evidence>
<keyword evidence="6 13" id="KW-0812">Transmembrane</keyword>
<dbReference type="InterPro" id="IPR000531">
    <property type="entry name" value="Beta-barrel_TonB"/>
</dbReference>
<dbReference type="InterPro" id="IPR010105">
    <property type="entry name" value="TonB_sidphr_rcpt"/>
</dbReference>
<evidence type="ECO:0000256" key="5">
    <source>
        <dbReference type="ARBA" id="ARBA00022496"/>
    </source>
</evidence>
<dbReference type="NCBIfam" id="TIGR01783">
    <property type="entry name" value="TonB-siderophor"/>
    <property type="match status" value="1"/>
</dbReference>
<evidence type="ECO:0000259" key="18">
    <source>
        <dbReference type="Pfam" id="PF11741"/>
    </source>
</evidence>
<evidence type="ECO:0000256" key="10">
    <source>
        <dbReference type="ARBA" id="ARBA00023077"/>
    </source>
</evidence>
<evidence type="ECO:0000313" key="20">
    <source>
        <dbReference type="Proteomes" id="UP000651156"/>
    </source>
</evidence>
<keyword evidence="20" id="KW-1185">Reference proteome</keyword>
<evidence type="ECO:0000256" key="1">
    <source>
        <dbReference type="ARBA" id="ARBA00004571"/>
    </source>
</evidence>
<keyword evidence="12 13" id="KW-0998">Cell outer membrane</keyword>
<evidence type="ECO:0000256" key="15">
    <source>
        <dbReference type="SAM" id="SignalP"/>
    </source>
</evidence>
<evidence type="ECO:0000256" key="4">
    <source>
        <dbReference type="ARBA" id="ARBA00022452"/>
    </source>
</evidence>
<feature type="domain" description="TonB-dependent receptor plug" evidence="17">
    <location>
        <begin position="180"/>
        <end position="278"/>
    </location>
</feature>
<dbReference type="PANTHER" id="PTHR32552">
    <property type="entry name" value="FERRICHROME IRON RECEPTOR-RELATED"/>
    <property type="match status" value="1"/>
</dbReference>
<reference evidence="19 20" key="1">
    <citation type="submission" date="2020-10" db="EMBL/GenBank/DDBJ databases">
        <authorList>
            <person name="Castelo-Branco R."/>
            <person name="Eusebio N."/>
            <person name="Adriana R."/>
            <person name="Vieira A."/>
            <person name="Brugerolle De Fraissinette N."/>
            <person name="Rezende De Castro R."/>
            <person name="Schneider M.P."/>
            <person name="Vasconcelos V."/>
            <person name="Leao P.N."/>
        </authorList>
    </citation>
    <scope>NUCLEOTIDE SEQUENCE [LARGE SCALE GENOMIC DNA]</scope>
    <source>
        <strain evidence="19 20">LEGE 06123</strain>
    </source>
</reference>
<evidence type="ECO:0000256" key="11">
    <source>
        <dbReference type="ARBA" id="ARBA00023136"/>
    </source>
</evidence>
<dbReference type="Pfam" id="PF11741">
    <property type="entry name" value="AMIN"/>
    <property type="match status" value="1"/>
</dbReference>
<comment type="caution">
    <text evidence="19">The sequence shown here is derived from an EMBL/GenBank/DDBJ whole genome shotgun (WGS) entry which is preliminary data.</text>
</comment>
<evidence type="ECO:0000256" key="7">
    <source>
        <dbReference type="ARBA" id="ARBA00022729"/>
    </source>
</evidence>
<evidence type="ECO:0000256" key="8">
    <source>
        <dbReference type="ARBA" id="ARBA00023004"/>
    </source>
</evidence>
<comment type="subcellular location">
    <subcellularLocation>
        <location evidence="1 13">Cell outer membrane</location>
        <topology evidence="1 13">Multi-pass membrane protein</topology>
    </subcellularLocation>
</comment>
<accession>A0ABR9UV36</accession>
<gene>
    <name evidence="19" type="ORF">IQ230_17765</name>
</gene>
<dbReference type="InterPro" id="IPR036942">
    <property type="entry name" value="Beta-barrel_TonB_sf"/>
</dbReference>
<comment type="similarity">
    <text evidence="2 13 14">Belongs to the TonB-dependent receptor family.</text>
</comment>
<evidence type="ECO:0000259" key="16">
    <source>
        <dbReference type="Pfam" id="PF00593"/>
    </source>
</evidence>
<dbReference type="Gene3D" id="2.40.170.20">
    <property type="entry name" value="TonB-dependent receptor, beta-barrel domain"/>
    <property type="match status" value="1"/>
</dbReference>
<evidence type="ECO:0000256" key="6">
    <source>
        <dbReference type="ARBA" id="ARBA00022692"/>
    </source>
</evidence>
<feature type="chain" id="PRO_5045715718" evidence="15">
    <location>
        <begin position="25"/>
        <end position="814"/>
    </location>
</feature>
<keyword evidence="8" id="KW-0408">Iron</keyword>
<dbReference type="Pfam" id="PF00593">
    <property type="entry name" value="TonB_dep_Rec_b-barrel"/>
    <property type="match status" value="1"/>
</dbReference>
<sequence>MHKRDFLSILVTSMAIALSIPVWSDVAIASDSVEYTTQNLTVAQVTGIRINPTATGIEVILDSVGQLSSPTTSVADNTLIVDLPNAVLALPDGGEFQQANPTEDIALVSVTRVRNLVRVAIAGLDAPPVVEVSTTPQFTLSVTPSSNTVADEEIEIVVTGEQEGYNPSQAATATRTETPLRDIPASIQVILEQVLEDRGTVGLREAVQNFAGATLDGNYGNTGAGSLIIRGFSQDITFRNGFRISNFYSIPETANVAQTEILRGPASVLYGQVQPGGIVNIVTKQPLESPYYSVNLQAGQFSFYRPTIDLSGPLSDDNSVLYRLNAAYENSGSFRDRVNTERWFIAPVLQWNMSDRTSLTFDFEYLYDDPVFDRGIVTLSDGSFVLPINRFLGYPQLDDFATEVYRGGLTFEHQFSGNWRMRNALSISSIEQGGARSDLDGGLIDDQFIPRQLRDDNSIAENYGFQTDIIGNFATGTIEHQLLLGFDFNRVTDSYKSEAVSLPPLDIFNPVYDIDVPTELEPRYSAVTRTNALGLYLQDQIALLDNVKLLVGGRFDFTEQNQTIILDDASDSQSDTAFSPRVGIVYQPIEPISLYASFSRSFLPVIGRAADNSIFEPERGTQYEVGIKADLATNLSATLAAYHLTKTNVLTTDLNDPDFSIQVGEQRSQGIELNVAGEILPGWNVIAAYAYTDAEVTEDNELPVGSRLANVAENTASLWTTYEIKNGNLQGLGFGLGLLYVGDRPGSVAFDPPDFRLPSYLRTDIALFYRRNNWRAQINVQNLFNIEYYQTAQGYDIVYPGAPLNIVGSVSFEF</sequence>
<proteinExistence type="inferred from homology"/>
<dbReference type="CDD" id="cd01347">
    <property type="entry name" value="ligand_gated_channel"/>
    <property type="match status" value="1"/>
</dbReference>
<dbReference type="EMBL" id="JADEWN010000048">
    <property type="protein sequence ID" value="MBE9192165.1"/>
    <property type="molecule type" value="Genomic_DNA"/>
</dbReference>
<evidence type="ECO:0000256" key="14">
    <source>
        <dbReference type="RuleBase" id="RU003357"/>
    </source>
</evidence>
<evidence type="ECO:0000256" key="13">
    <source>
        <dbReference type="PROSITE-ProRule" id="PRU01360"/>
    </source>
</evidence>
<evidence type="ECO:0000313" key="19">
    <source>
        <dbReference type="EMBL" id="MBE9192165.1"/>
    </source>
</evidence>
<feature type="domain" description="TonB-dependent receptor-like beta-barrel" evidence="16">
    <location>
        <begin position="351"/>
        <end position="783"/>
    </location>
</feature>
<dbReference type="Gene3D" id="2.170.130.10">
    <property type="entry name" value="TonB-dependent receptor, plug domain"/>
    <property type="match status" value="1"/>
</dbReference>
<evidence type="ECO:0000256" key="12">
    <source>
        <dbReference type="ARBA" id="ARBA00023237"/>
    </source>
</evidence>
<keyword evidence="4 13" id="KW-1134">Transmembrane beta strand</keyword>
<keyword evidence="3 13" id="KW-0813">Transport</keyword>
<protein>
    <submittedName>
        <fullName evidence="19">TonB-dependent siderophore receptor</fullName>
    </submittedName>
</protein>
<keyword evidence="5" id="KW-0410">Iron transport</keyword>
<dbReference type="Pfam" id="PF07715">
    <property type="entry name" value="Plug"/>
    <property type="match status" value="1"/>
</dbReference>
<evidence type="ECO:0000259" key="17">
    <source>
        <dbReference type="Pfam" id="PF07715"/>
    </source>
</evidence>
<dbReference type="PROSITE" id="PS52016">
    <property type="entry name" value="TONB_DEPENDENT_REC_3"/>
    <property type="match status" value="1"/>
</dbReference>
<dbReference type="InterPro" id="IPR039426">
    <property type="entry name" value="TonB-dep_rcpt-like"/>
</dbReference>
<feature type="signal peptide" evidence="15">
    <location>
        <begin position="1"/>
        <end position="24"/>
    </location>
</feature>
<dbReference type="InterPro" id="IPR037066">
    <property type="entry name" value="Plug_dom_sf"/>
</dbReference>
<dbReference type="InterPro" id="IPR021731">
    <property type="entry name" value="AMIN_dom"/>
</dbReference>
<evidence type="ECO:0000256" key="2">
    <source>
        <dbReference type="ARBA" id="ARBA00009810"/>
    </source>
</evidence>
<name>A0ABR9UV36_9CHRO</name>
<dbReference type="PANTHER" id="PTHR32552:SF68">
    <property type="entry name" value="FERRICHROME OUTER MEMBRANE TRANSPORTER_PHAGE RECEPTOR"/>
    <property type="match status" value="1"/>
</dbReference>
<keyword evidence="9" id="KW-0406">Ion transport</keyword>
<evidence type="ECO:0000256" key="9">
    <source>
        <dbReference type="ARBA" id="ARBA00023065"/>
    </source>
</evidence>
<organism evidence="19 20">
    <name type="scientific">Gloeocapsopsis crepidinum LEGE 06123</name>
    <dbReference type="NCBI Taxonomy" id="588587"/>
    <lineage>
        <taxon>Bacteria</taxon>
        <taxon>Bacillati</taxon>
        <taxon>Cyanobacteriota</taxon>
        <taxon>Cyanophyceae</taxon>
        <taxon>Oscillatoriophycideae</taxon>
        <taxon>Chroococcales</taxon>
        <taxon>Chroococcaceae</taxon>
        <taxon>Gloeocapsopsis</taxon>
    </lineage>
</organism>